<evidence type="ECO:0000256" key="2">
    <source>
        <dbReference type="ARBA" id="ARBA00022737"/>
    </source>
</evidence>
<dbReference type="Gene3D" id="2.130.10.130">
    <property type="entry name" value="Integrin alpha, N-terminal"/>
    <property type="match status" value="1"/>
</dbReference>
<dbReference type="GO" id="GO:0007229">
    <property type="term" value="P:integrin-mediated signaling pathway"/>
    <property type="evidence" value="ECO:0007669"/>
    <property type="project" value="UniProtKB-KW"/>
</dbReference>
<dbReference type="InterPro" id="IPR013517">
    <property type="entry name" value="FG-GAP"/>
</dbReference>
<reference evidence="6" key="1">
    <citation type="submission" date="2021-02" db="EMBL/GenBank/DDBJ databases">
        <authorList>
            <person name="Nowell W R."/>
        </authorList>
    </citation>
    <scope>NUCLEOTIDE SEQUENCE</scope>
</reference>
<evidence type="ECO:0000256" key="5">
    <source>
        <dbReference type="RuleBase" id="RU003762"/>
    </source>
</evidence>
<proteinExistence type="inferred from homology"/>
<keyword evidence="5" id="KW-0130">Cell adhesion</keyword>
<dbReference type="AlphaFoldDB" id="A0A8S3HRP0"/>
<dbReference type="EMBL" id="CAJOBI010323130">
    <property type="protein sequence ID" value="CAF5188013.1"/>
    <property type="molecule type" value="Genomic_DNA"/>
</dbReference>
<evidence type="ECO:0000256" key="3">
    <source>
        <dbReference type="ARBA" id="ARBA00023180"/>
    </source>
</evidence>
<dbReference type="InterPro" id="IPR000413">
    <property type="entry name" value="Integrin_alpha"/>
</dbReference>
<accession>A0A8S3HRP0</accession>
<evidence type="ECO:0000313" key="7">
    <source>
        <dbReference type="Proteomes" id="UP000676336"/>
    </source>
</evidence>
<dbReference type="GO" id="GO:0009897">
    <property type="term" value="C:external side of plasma membrane"/>
    <property type="evidence" value="ECO:0007669"/>
    <property type="project" value="TreeGrafter"/>
</dbReference>
<comment type="caution">
    <text evidence="6">The sequence shown here is derived from an EMBL/GenBank/DDBJ whole genome shotgun (WGS) entry which is preliminary data.</text>
</comment>
<dbReference type="PANTHER" id="PTHR23220">
    <property type="entry name" value="INTEGRIN ALPHA"/>
    <property type="match status" value="1"/>
</dbReference>
<gene>
    <name evidence="6" type="ORF">SMN809_LOCUS71198</name>
</gene>
<keyword evidence="5" id="KW-0675">Receptor</keyword>
<dbReference type="PRINTS" id="PR01185">
    <property type="entry name" value="INTEGRINA"/>
</dbReference>
<dbReference type="GO" id="GO:0098609">
    <property type="term" value="P:cell-cell adhesion"/>
    <property type="evidence" value="ECO:0007669"/>
    <property type="project" value="TreeGrafter"/>
</dbReference>
<dbReference type="GO" id="GO:0033627">
    <property type="term" value="P:cell adhesion mediated by integrin"/>
    <property type="evidence" value="ECO:0007669"/>
    <property type="project" value="TreeGrafter"/>
</dbReference>
<dbReference type="Pfam" id="PF01839">
    <property type="entry name" value="FG-GAP"/>
    <property type="match status" value="2"/>
</dbReference>
<comment type="subcellular location">
    <subcellularLocation>
        <location evidence="5">Membrane</location>
        <topology evidence="5">Single-pass type I membrane protein</topology>
    </subcellularLocation>
</comment>
<dbReference type="SUPFAM" id="SSF69318">
    <property type="entry name" value="Integrin alpha N-terminal domain"/>
    <property type="match status" value="1"/>
</dbReference>
<dbReference type="GO" id="GO:0008305">
    <property type="term" value="C:integrin complex"/>
    <property type="evidence" value="ECO:0007669"/>
    <property type="project" value="InterPro"/>
</dbReference>
<protein>
    <submittedName>
        <fullName evidence="6">Uncharacterized protein</fullName>
    </submittedName>
</protein>
<comment type="similarity">
    <text evidence="5">Belongs to the integrin alpha chain family.</text>
</comment>
<keyword evidence="3" id="KW-0325">Glycoprotein</keyword>
<dbReference type="GO" id="GO:0007160">
    <property type="term" value="P:cell-matrix adhesion"/>
    <property type="evidence" value="ECO:0007669"/>
    <property type="project" value="TreeGrafter"/>
</dbReference>
<sequence>RSDIIAFGEPGAFQWSGRIEADYSDTVLRQLYAYKSASSTPLPYSYLGYSVLIIKSKTRDFNDRSYIFVASAPRASNGLGEIRFYIKRFVSTNNFGYDTLQSIFQLNNTNHSIPFILTGEQIGSYFGHTMTAGDLNGDGYTDLVVSAPFYYSKKPSHGGAVYIYYGLNGKYSNDRRQVLFESPIHSRFGFAIACIPDLNKDGIDDLAISAPGEKDDIHTGSVYIYLGSRTSQLTKYTQKIVPSQLLINSKQTTIINDFGFSLATQSP</sequence>
<evidence type="ECO:0000256" key="1">
    <source>
        <dbReference type="ARBA" id="ARBA00022729"/>
    </source>
</evidence>
<evidence type="ECO:0000256" key="4">
    <source>
        <dbReference type="PROSITE-ProRule" id="PRU00803"/>
    </source>
</evidence>
<dbReference type="GO" id="GO:0005178">
    <property type="term" value="F:integrin binding"/>
    <property type="evidence" value="ECO:0007669"/>
    <property type="project" value="TreeGrafter"/>
</dbReference>
<dbReference type="PANTHER" id="PTHR23220:SF122">
    <property type="entry name" value="INTEGRIN ALPHA-PS1"/>
    <property type="match status" value="1"/>
</dbReference>
<dbReference type="SMART" id="SM00191">
    <property type="entry name" value="Int_alpha"/>
    <property type="match status" value="3"/>
</dbReference>
<dbReference type="PROSITE" id="PS51470">
    <property type="entry name" value="FG_GAP"/>
    <property type="match status" value="2"/>
</dbReference>
<feature type="non-terminal residue" evidence="6">
    <location>
        <position position="267"/>
    </location>
</feature>
<organism evidence="6 7">
    <name type="scientific">Rotaria magnacalcarata</name>
    <dbReference type="NCBI Taxonomy" id="392030"/>
    <lineage>
        <taxon>Eukaryota</taxon>
        <taxon>Metazoa</taxon>
        <taxon>Spiralia</taxon>
        <taxon>Gnathifera</taxon>
        <taxon>Rotifera</taxon>
        <taxon>Eurotatoria</taxon>
        <taxon>Bdelloidea</taxon>
        <taxon>Philodinida</taxon>
        <taxon>Philodinidae</taxon>
        <taxon>Rotaria</taxon>
    </lineage>
</organism>
<dbReference type="InterPro" id="IPR028994">
    <property type="entry name" value="Integrin_alpha_N"/>
</dbReference>
<feature type="repeat" description="FG-GAP" evidence="4">
    <location>
        <begin position="112"/>
        <end position="173"/>
    </location>
</feature>
<name>A0A8S3HRP0_9BILA</name>
<feature type="non-terminal residue" evidence="6">
    <location>
        <position position="1"/>
    </location>
</feature>
<dbReference type="InterPro" id="IPR013519">
    <property type="entry name" value="Int_alpha_beta-p"/>
</dbReference>
<keyword evidence="2" id="KW-0677">Repeat</keyword>
<dbReference type="Proteomes" id="UP000676336">
    <property type="component" value="Unassembled WGS sequence"/>
</dbReference>
<keyword evidence="1" id="KW-0732">Signal</keyword>
<feature type="repeat" description="FG-GAP" evidence="4">
    <location>
        <begin position="174"/>
        <end position="234"/>
    </location>
</feature>
<evidence type="ECO:0000313" key="6">
    <source>
        <dbReference type="EMBL" id="CAF5188013.1"/>
    </source>
</evidence>
<keyword evidence="5" id="KW-0401">Integrin</keyword>